<evidence type="ECO:0000256" key="8">
    <source>
        <dbReference type="ARBA" id="ARBA00023157"/>
    </source>
</evidence>
<dbReference type="Pfam" id="PF01130">
    <property type="entry name" value="CD36"/>
    <property type="match status" value="1"/>
</dbReference>
<keyword evidence="10" id="KW-0325">Glycoprotein</keyword>
<evidence type="ECO:0000256" key="4">
    <source>
        <dbReference type="ARBA" id="ARBA00022475"/>
    </source>
</evidence>
<evidence type="ECO:0000256" key="7">
    <source>
        <dbReference type="ARBA" id="ARBA00023136"/>
    </source>
</evidence>
<dbReference type="PANTHER" id="PTHR11923">
    <property type="entry name" value="SCAVENGER RECEPTOR CLASS B TYPE-1 SR-B1"/>
    <property type="match status" value="1"/>
</dbReference>
<evidence type="ECO:0000256" key="6">
    <source>
        <dbReference type="ARBA" id="ARBA00022989"/>
    </source>
</evidence>
<keyword evidence="6 13" id="KW-1133">Transmembrane helix</keyword>
<accession>A0ABM1BWN0</accession>
<keyword evidence="5 13" id="KW-0812">Transmembrane</keyword>
<evidence type="ECO:0000313" key="14">
    <source>
        <dbReference type="Proteomes" id="UP000694941"/>
    </source>
</evidence>
<dbReference type="PRINTS" id="PR01610">
    <property type="entry name" value="CD36ANTIGEN"/>
</dbReference>
<evidence type="ECO:0000256" key="9">
    <source>
        <dbReference type="ARBA" id="ARBA00023170"/>
    </source>
</evidence>
<sequence>MTLSLNTREEGLATDVVRSGDNSMVSSVLKIALSALGILGIVLAISGGVLYSMIPNLIKKKIDEQLVLAEGTTMFENWKNIPVPIYVRIYIFNVTNPADVTFNGAKPVLEEVGPYTFKETRVKEIIGWNKEEDTVLYHEVKSYVFEKGLSAGTQDEIVYVINVPLLGIVKVALEKVSALIRPFFLPVLNSLFKKYKEELFVKRLVRELLFDGYGVPLMKDLALLAKPFIKIPQLLPNNTFGLFYGKNNSRGGTLSVFTGVRDSSKFTLMNTWENK</sequence>
<evidence type="ECO:0000313" key="15">
    <source>
        <dbReference type="RefSeq" id="XP_013790099.1"/>
    </source>
</evidence>
<gene>
    <name evidence="15" type="primary">LOC106473955</name>
</gene>
<evidence type="ECO:0000256" key="5">
    <source>
        <dbReference type="ARBA" id="ARBA00022692"/>
    </source>
</evidence>
<evidence type="ECO:0000256" key="2">
    <source>
        <dbReference type="ARBA" id="ARBA00004651"/>
    </source>
</evidence>
<keyword evidence="7 13" id="KW-0472">Membrane</keyword>
<proteinExistence type="inferred from homology"/>
<keyword evidence="9" id="KW-0675">Receptor</keyword>
<feature type="non-terminal residue" evidence="15">
    <location>
        <position position="275"/>
    </location>
</feature>
<dbReference type="Proteomes" id="UP000694941">
    <property type="component" value="Unplaced"/>
</dbReference>
<dbReference type="PRINTS" id="PR01609">
    <property type="entry name" value="CD36FAMILY"/>
</dbReference>
<dbReference type="InterPro" id="IPR005428">
    <property type="entry name" value="CD36/SCARB1/SNMP1"/>
</dbReference>
<organism evidence="14 15">
    <name type="scientific">Limulus polyphemus</name>
    <name type="common">Atlantic horseshoe crab</name>
    <dbReference type="NCBI Taxonomy" id="6850"/>
    <lineage>
        <taxon>Eukaryota</taxon>
        <taxon>Metazoa</taxon>
        <taxon>Ecdysozoa</taxon>
        <taxon>Arthropoda</taxon>
        <taxon>Chelicerata</taxon>
        <taxon>Merostomata</taxon>
        <taxon>Xiphosura</taxon>
        <taxon>Limulidae</taxon>
        <taxon>Limulus</taxon>
    </lineage>
</organism>
<keyword evidence="4" id="KW-1003">Cell membrane</keyword>
<keyword evidence="14" id="KW-1185">Reference proteome</keyword>
<name>A0ABM1BWN0_LIMPO</name>
<comment type="subcellular location">
    <subcellularLocation>
        <location evidence="2">Cell membrane</location>
        <topology evidence="2">Multi-pass membrane protein</topology>
    </subcellularLocation>
    <subcellularLocation>
        <location evidence="1">Membrane</location>
        <location evidence="1">Caveola</location>
        <topology evidence="1">Multi-pass membrane protein</topology>
    </subcellularLocation>
</comment>
<evidence type="ECO:0000256" key="11">
    <source>
        <dbReference type="ARBA" id="ARBA00040821"/>
    </source>
</evidence>
<dbReference type="RefSeq" id="XP_013790099.1">
    <property type="nucleotide sequence ID" value="XM_013934645.1"/>
</dbReference>
<evidence type="ECO:0000256" key="13">
    <source>
        <dbReference type="SAM" id="Phobius"/>
    </source>
</evidence>
<reference evidence="15" key="1">
    <citation type="submission" date="2025-08" db="UniProtKB">
        <authorList>
            <consortium name="RefSeq"/>
        </authorList>
    </citation>
    <scope>IDENTIFICATION</scope>
    <source>
        <tissue evidence="15">Muscle</tissue>
    </source>
</reference>
<dbReference type="PANTHER" id="PTHR11923:SF110">
    <property type="entry name" value="SCAVENGER RECEPTOR CLASS B MEMBER 1"/>
    <property type="match status" value="1"/>
</dbReference>
<evidence type="ECO:0000256" key="12">
    <source>
        <dbReference type="ARBA" id="ARBA00042244"/>
    </source>
</evidence>
<protein>
    <recommendedName>
        <fullName evidence="11">Scavenger receptor class B member 1</fullName>
    </recommendedName>
    <alternativeName>
        <fullName evidence="12">SR-BI</fullName>
    </alternativeName>
</protein>
<feature type="transmembrane region" description="Helical" evidence="13">
    <location>
        <begin position="31"/>
        <end position="51"/>
    </location>
</feature>
<keyword evidence="8" id="KW-1015">Disulfide bond</keyword>
<dbReference type="InterPro" id="IPR002159">
    <property type="entry name" value="CD36_fam"/>
</dbReference>
<evidence type="ECO:0000256" key="1">
    <source>
        <dbReference type="ARBA" id="ARBA00004189"/>
    </source>
</evidence>
<evidence type="ECO:0000256" key="3">
    <source>
        <dbReference type="ARBA" id="ARBA00010532"/>
    </source>
</evidence>
<dbReference type="GeneID" id="106473955"/>
<comment type="similarity">
    <text evidence="3">Belongs to the CD36 family.</text>
</comment>
<evidence type="ECO:0000256" key="10">
    <source>
        <dbReference type="ARBA" id="ARBA00023180"/>
    </source>
</evidence>